<organism evidence="2 3">
    <name type="scientific">Mycobacterium lentiflavum</name>
    <dbReference type="NCBI Taxonomy" id="141349"/>
    <lineage>
        <taxon>Bacteria</taxon>
        <taxon>Bacillati</taxon>
        <taxon>Actinomycetota</taxon>
        <taxon>Actinomycetes</taxon>
        <taxon>Mycobacteriales</taxon>
        <taxon>Mycobacteriaceae</taxon>
        <taxon>Mycobacterium</taxon>
        <taxon>Mycobacterium simiae complex</taxon>
    </lineage>
</organism>
<keyword evidence="3" id="KW-1185">Reference proteome</keyword>
<proteinExistence type="predicted"/>
<evidence type="ECO:0000256" key="1">
    <source>
        <dbReference type="SAM" id="MobiDB-lite"/>
    </source>
</evidence>
<accession>A0ABY3V8K2</accession>
<sequence length="70" mass="7467">MLANHRVWHVADLHAAAVENRLDLLARDWLAVTGQGSGISGVTSPFSPARISTSARPQSSLTATRTWLSG</sequence>
<reference evidence="2" key="1">
    <citation type="submission" date="2022-08" db="EMBL/GenBank/DDBJ databases">
        <title>Complete genome sequence of 14 non-tuberculosis mycobacteria type-strains.</title>
        <authorList>
            <person name="Igarashi Y."/>
            <person name="Osugi A."/>
            <person name="Mitarai S."/>
        </authorList>
    </citation>
    <scope>NUCLEOTIDE SEQUENCE</scope>
    <source>
        <strain evidence="2">ATCC 51985</strain>
    </source>
</reference>
<feature type="region of interest" description="Disordered" evidence="1">
    <location>
        <begin position="50"/>
        <end position="70"/>
    </location>
</feature>
<evidence type="ECO:0000313" key="3">
    <source>
        <dbReference type="Proteomes" id="UP001055171"/>
    </source>
</evidence>
<dbReference type="RefSeq" id="WP_139813860.1">
    <property type="nucleotide sequence ID" value="NZ_CP092424.2"/>
</dbReference>
<evidence type="ECO:0000313" key="2">
    <source>
        <dbReference type="EMBL" id="ULP45526.1"/>
    </source>
</evidence>
<gene>
    <name evidence="2" type="ORF">MJO58_27670</name>
</gene>
<name>A0ABY3V8K2_MYCLN</name>
<keyword evidence="2" id="KW-0614">Plasmid</keyword>
<geneLocation type="plasmid" evidence="2 3">
    <name>unnamed1</name>
</geneLocation>
<dbReference type="EMBL" id="CP092424">
    <property type="protein sequence ID" value="ULP45526.1"/>
    <property type="molecule type" value="Genomic_DNA"/>
</dbReference>
<dbReference type="Proteomes" id="UP001055171">
    <property type="component" value="Plasmid unnamed1"/>
</dbReference>
<protein>
    <submittedName>
        <fullName evidence="2">Uncharacterized protein</fullName>
    </submittedName>
</protein>